<dbReference type="AlphaFoldDB" id="A0AAE0AUS0"/>
<organism evidence="1 2">
    <name type="scientific">Dipteronia sinensis</name>
    <dbReference type="NCBI Taxonomy" id="43782"/>
    <lineage>
        <taxon>Eukaryota</taxon>
        <taxon>Viridiplantae</taxon>
        <taxon>Streptophyta</taxon>
        <taxon>Embryophyta</taxon>
        <taxon>Tracheophyta</taxon>
        <taxon>Spermatophyta</taxon>
        <taxon>Magnoliopsida</taxon>
        <taxon>eudicotyledons</taxon>
        <taxon>Gunneridae</taxon>
        <taxon>Pentapetalae</taxon>
        <taxon>rosids</taxon>
        <taxon>malvids</taxon>
        <taxon>Sapindales</taxon>
        <taxon>Sapindaceae</taxon>
        <taxon>Hippocastanoideae</taxon>
        <taxon>Acereae</taxon>
        <taxon>Dipteronia</taxon>
    </lineage>
</organism>
<accession>A0AAE0AUS0</accession>
<dbReference type="EMBL" id="JANJYJ010000002">
    <property type="protein sequence ID" value="KAK3224681.1"/>
    <property type="molecule type" value="Genomic_DNA"/>
</dbReference>
<gene>
    <name evidence="1" type="ORF">Dsin_004543</name>
</gene>
<reference evidence="1" key="1">
    <citation type="journal article" date="2023" name="Plant J.">
        <title>Genome sequences and population genomics provide insights into the demographic history, inbreeding, and mutation load of two 'living fossil' tree species of Dipteronia.</title>
        <authorList>
            <person name="Feng Y."/>
            <person name="Comes H.P."/>
            <person name="Chen J."/>
            <person name="Zhu S."/>
            <person name="Lu R."/>
            <person name="Zhang X."/>
            <person name="Li P."/>
            <person name="Qiu J."/>
            <person name="Olsen K.M."/>
            <person name="Qiu Y."/>
        </authorList>
    </citation>
    <scope>NUCLEOTIDE SEQUENCE</scope>
    <source>
        <strain evidence="1">NBL</strain>
    </source>
</reference>
<evidence type="ECO:0000313" key="1">
    <source>
        <dbReference type="EMBL" id="KAK3224681.1"/>
    </source>
</evidence>
<name>A0AAE0AUS0_9ROSI</name>
<protein>
    <submittedName>
        <fullName evidence="1">Uncharacterized protein</fullName>
    </submittedName>
</protein>
<proteinExistence type="predicted"/>
<dbReference type="Proteomes" id="UP001281410">
    <property type="component" value="Unassembled WGS sequence"/>
</dbReference>
<keyword evidence="2" id="KW-1185">Reference proteome</keyword>
<evidence type="ECO:0000313" key="2">
    <source>
        <dbReference type="Proteomes" id="UP001281410"/>
    </source>
</evidence>
<sequence>MNDNNQSDSLENESDLEAEQQELEALELASALRRAEYYQYIDKISCYTGGLTGQCLVPIACCVLHNFIRSQGRGDSMFREYENEDMLIDREGDREGEGRQIPNIDLSSSNVALMSNIRDEIAKKKCG</sequence>
<comment type="caution">
    <text evidence="1">The sequence shown here is derived from an EMBL/GenBank/DDBJ whole genome shotgun (WGS) entry which is preliminary data.</text>
</comment>